<dbReference type="Proteomes" id="UP000298631">
    <property type="component" value="Plasmid unnamed1"/>
</dbReference>
<accession>A0A4V1E1A4</accession>
<dbReference type="EMBL" id="CP039965">
    <property type="protein sequence ID" value="QCO57444.1"/>
    <property type="molecule type" value="Genomic_DNA"/>
</dbReference>
<dbReference type="KEGG" id="pseb:EOK75_17165"/>
<dbReference type="OrthoDB" id="9942652at2"/>
<proteinExistence type="predicted"/>
<dbReference type="RefSeq" id="WP_137195238.1">
    <property type="nucleotide sequence ID" value="NZ_CP039965.1"/>
</dbReference>
<reference evidence="1 2" key="1">
    <citation type="submission" date="2019-05" db="EMBL/GenBank/DDBJ databases">
        <title>Pseudorhodobacter turbinis sp. nov., isolated from the gut of the Korean turban shell.</title>
        <authorList>
            <person name="Jeong Y.-S."/>
            <person name="Kang W.-R."/>
            <person name="Bae J.-W."/>
        </authorList>
    </citation>
    <scope>NUCLEOTIDE SEQUENCE [LARGE SCALE GENOMIC DNA]</scope>
    <source>
        <strain evidence="1 2">S12M18</strain>
        <plasmid evidence="1 2">unnamed1</plasmid>
    </source>
</reference>
<evidence type="ECO:0000313" key="1">
    <source>
        <dbReference type="EMBL" id="QCO57444.1"/>
    </source>
</evidence>
<organism evidence="1 2">
    <name type="scientific">Pseudorhodobacter turbinis</name>
    <dbReference type="NCBI Taxonomy" id="2500533"/>
    <lineage>
        <taxon>Bacteria</taxon>
        <taxon>Pseudomonadati</taxon>
        <taxon>Pseudomonadota</taxon>
        <taxon>Alphaproteobacteria</taxon>
        <taxon>Rhodobacterales</taxon>
        <taxon>Paracoccaceae</taxon>
        <taxon>Pseudorhodobacter</taxon>
    </lineage>
</organism>
<evidence type="ECO:0000313" key="2">
    <source>
        <dbReference type="Proteomes" id="UP000298631"/>
    </source>
</evidence>
<name>A0A4V1E1A4_9RHOB</name>
<gene>
    <name evidence="1" type="ORF">EOK75_17165</name>
</gene>
<dbReference type="AlphaFoldDB" id="A0A4V1E1A4"/>
<keyword evidence="1" id="KW-0614">Plasmid</keyword>
<sequence>MNTKITDTQLQDMIQRTQFGRPEEEQEFWYSYDNQKMMAFNLAKELVINGEDVNDAITVAKQFIDEFYIQAIKRGSW</sequence>
<keyword evidence="2" id="KW-1185">Reference proteome</keyword>
<geneLocation type="plasmid" evidence="1 2">
    <name>unnamed1</name>
</geneLocation>
<protein>
    <submittedName>
        <fullName evidence="1">Uncharacterized protein</fullName>
    </submittedName>
</protein>